<evidence type="ECO:0000256" key="1">
    <source>
        <dbReference type="SAM" id="SignalP"/>
    </source>
</evidence>
<dbReference type="PANTHER" id="PTHR39327:SF1">
    <property type="entry name" value="BLR5470 PROTEIN"/>
    <property type="match status" value="1"/>
</dbReference>
<feature type="signal peptide" evidence="1">
    <location>
        <begin position="1"/>
        <end position="27"/>
    </location>
</feature>
<dbReference type="AlphaFoldDB" id="A0A3D8P431"/>
<proteinExistence type="predicted"/>
<evidence type="ECO:0000313" key="3">
    <source>
        <dbReference type="Proteomes" id="UP000256329"/>
    </source>
</evidence>
<dbReference type="PANTHER" id="PTHR39327">
    <property type="match status" value="1"/>
</dbReference>
<feature type="chain" id="PRO_5017648806" description="Transglutaminase domain-containing protein" evidence="1">
    <location>
        <begin position="28"/>
        <end position="344"/>
    </location>
</feature>
<dbReference type="EMBL" id="QSLN01000014">
    <property type="protein sequence ID" value="RDV81818.1"/>
    <property type="molecule type" value="Genomic_DNA"/>
</dbReference>
<dbReference type="Gene3D" id="3.10.620.30">
    <property type="match status" value="1"/>
</dbReference>
<accession>A0A3D8P431</accession>
<reference evidence="2 3" key="1">
    <citation type="submission" date="2018-08" db="EMBL/GenBank/DDBJ databases">
        <title>Form III RuBisCO-mediated autotrophy in Thermodesulfobium bacteria.</title>
        <authorList>
            <person name="Toshchakov S.V."/>
            <person name="Kublanov I.V."/>
            <person name="Frolov E."/>
            <person name="Bonch-Osmolovskaya E.A."/>
            <person name="Tourova T.P."/>
            <person name="Chernych N.A."/>
            <person name="Lebedinsky A.V."/>
        </authorList>
    </citation>
    <scope>NUCLEOTIDE SEQUENCE [LARGE SCALE GENOMIC DNA]</scope>
    <source>
        <strain evidence="2 3">SR</strain>
    </source>
</reference>
<dbReference type="Proteomes" id="UP000256329">
    <property type="component" value="Unassembled WGS sequence"/>
</dbReference>
<evidence type="ECO:0000313" key="2">
    <source>
        <dbReference type="EMBL" id="RDV81818.1"/>
    </source>
</evidence>
<keyword evidence="3" id="KW-1185">Reference proteome</keyword>
<gene>
    <name evidence="2" type="ORF">DXX99_08530</name>
</gene>
<sequence length="344" mass="38224">MMVMKRKRKFLLATLLLIFLAVPQSRAGGQELVSLSSLLASAGVPAEQTWIGEDEVLVFRSDGLLLRIAAGSPYLLAVIPDRASVTESIYTFTVGGTRLTVTLPRKAGGERLTRVELPFSPRREGREMLVPATAVARFLSTATPEPKGETPSAPFREYTWHYRGEKWEWRLSIPTELYRRFARRPLDYYAWYHGCLPYAEEGLNRELVRALAQVLEKVAPADPWGRVEFVTAFVQEAIPYVPGVYRYYPQYPVETLLDGGDCKGKAVLLASLLREMGYDTALVLVDLGNRGHLAVGVKCSAAPPHCYHLPGSAYVYLESTAPAWPAGTVPPFYAQAPARFFPLS</sequence>
<name>A0A3D8P431_9THEO</name>
<evidence type="ECO:0008006" key="4">
    <source>
        <dbReference type="Google" id="ProtNLM"/>
    </source>
</evidence>
<protein>
    <recommendedName>
        <fullName evidence="4">Transglutaminase domain-containing protein</fullName>
    </recommendedName>
</protein>
<organism evidence="2 3">
    <name type="scientific">Ammonifex thiophilus</name>
    <dbReference type="NCBI Taxonomy" id="444093"/>
    <lineage>
        <taxon>Bacteria</taxon>
        <taxon>Bacillati</taxon>
        <taxon>Bacillota</taxon>
        <taxon>Clostridia</taxon>
        <taxon>Thermoanaerobacterales</taxon>
        <taxon>Thermoanaerobacteraceae</taxon>
        <taxon>Ammonifex</taxon>
    </lineage>
</organism>
<dbReference type="OrthoDB" id="1803727at2"/>
<dbReference type="InterPro" id="IPR010319">
    <property type="entry name" value="Transglutaminase-like_Cys_pept"/>
</dbReference>
<keyword evidence="1" id="KW-0732">Signal</keyword>
<dbReference type="RefSeq" id="WP_115793074.1">
    <property type="nucleotide sequence ID" value="NZ_QSLN01000014.1"/>
</dbReference>
<comment type="caution">
    <text evidence="2">The sequence shown here is derived from an EMBL/GenBank/DDBJ whole genome shotgun (WGS) entry which is preliminary data.</text>
</comment>